<dbReference type="Pfam" id="PF02899">
    <property type="entry name" value="Phage_int_SAM_1"/>
    <property type="match status" value="1"/>
</dbReference>
<dbReference type="PROSITE" id="PS51898">
    <property type="entry name" value="TYR_RECOMBINASE"/>
    <property type="match status" value="1"/>
</dbReference>
<evidence type="ECO:0000256" key="3">
    <source>
        <dbReference type="ARBA" id="ARBA00023125"/>
    </source>
</evidence>
<dbReference type="InterPro" id="IPR044068">
    <property type="entry name" value="CB"/>
</dbReference>
<evidence type="ECO:0000256" key="4">
    <source>
        <dbReference type="ARBA" id="ARBA00023172"/>
    </source>
</evidence>
<keyword evidence="2" id="KW-0229">DNA integration</keyword>
<evidence type="ECO:0000313" key="8">
    <source>
        <dbReference type="EMBL" id="OHX45064.1"/>
    </source>
</evidence>
<dbReference type="Gene3D" id="1.10.443.10">
    <property type="entry name" value="Intergrase catalytic core"/>
    <property type="match status" value="1"/>
</dbReference>
<evidence type="ECO:0008006" key="10">
    <source>
        <dbReference type="Google" id="ProtNLM"/>
    </source>
</evidence>
<dbReference type="InterPro" id="IPR004107">
    <property type="entry name" value="Integrase_SAM-like_N"/>
</dbReference>
<keyword evidence="9" id="KW-1185">Reference proteome</keyword>
<reference evidence="8 9" key="1">
    <citation type="submission" date="2016-07" db="EMBL/GenBank/DDBJ databases">
        <title>Bacillus oceanisediminis whole genome.</title>
        <authorList>
            <person name="Pal Y."/>
            <person name="Verma A."/>
            <person name="Mual P."/>
            <person name="Srinivasan K."/>
        </authorList>
    </citation>
    <scope>NUCLEOTIDE SEQUENCE [LARGE SCALE GENOMIC DNA]</scope>
    <source>
        <strain evidence="8 9">Bhandara28</strain>
    </source>
</reference>
<organism evidence="8 9">
    <name type="scientific">Cytobacillus oceanisediminis</name>
    <dbReference type="NCBI Taxonomy" id="665099"/>
    <lineage>
        <taxon>Bacteria</taxon>
        <taxon>Bacillati</taxon>
        <taxon>Bacillota</taxon>
        <taxon>Bacilli</taxon>
        <taxon>Bacillales</taxon>
        <taxon>Bacillaceae</taxon>
        <taxon>Cytobacillus</taxon>
    </lineage>
</organism>
<dbReference type="PANTHER" id="PTHR30349:SF41">
    <property type="entry name" value="INTEGRASE_RECOMBINASE PROTEIN MJ0367-RELATED"/>
    <property type="match status" value="1"/>
</dbReference>
<dbReference type="InterPro" id="IPR011010">
    <property type="entry name" value="DNA_brk_join_enz"/>
</dbReference>
<sequence length="340" mass="40279">MEEVGFRNIDWNDVPNDILLYLFLHDQPTIGEKRAESTKKEYFRDLKQFLEYINEKGFSSLHSLNPEHLLQYQRYLENKYKKTTLLRKSSVIKHFFRYLANKEILLQDITRQMKRPKVNSEELVNRDLFDHEVKQILAYFKKTDWFAYTLFYLLVSTGMRINELATAKWSNFRYEPSVDHFFLKVMGKGGKVRDIIIFNDVLEVVKENRRRKSLNTQIGTFCGTAFFPKANGKHYHTTYLSNEFTRVVNTAPLDFIQARFEREKEALEGGQSIKYRITPHTCRHYTAAYYMDNGIDPKALQDMLGHSSLMTTERYLRRKRSVESHAGVKLGENNFLKTFK</sequence>
<dbReference type="InterPro" id="IPR050090">
    <property type="entry name" value="Tyrosine_recombinase_XerCD"/>
</dbReference>
<proteinExistence type="inferred from homology"/>
<evidence type="ECO:0000259" key="7">
    <source>
        <dbReference type="PROSITE" id="PS51900"/>
    </source>
</evidence>
<feature type="domain" description="Core-binding (CB)" evidence="7">
    <location>
        <begin position="9"/>
        <end position="100"/>
    </location>
</feature>
<dbReference type="CDD" id="cd00397">
    <property type="entry name" value="DNA_BRE_C"/>
    <property type="match status" value="1"/>
</dbReference>
<dbReference type="InterPro" id="IPR013762">
    <property type="entry name" value="Integrase-like_cat_sf"/>
</dbReference>
<evidence type="ECO:0000313" key="9">
    <source>
        <dbReference type="Proteomes" id="UP000180194"/>
    </source>
</evidence>
<dbReference type="EMBL" id="MBRJ01000039">
    <property type="protein sequence ID" value="OHX45064.1"/>
    <property type="molecule type" value="Genomic_DNA"/>
</dbReference>
<dbReference type="PROSITE" id="PS51900">
    <property type="entry name" value="CB"/>
    <property type="match status" value="1"/>
</dbReference>
<protein>
    <recommendedName>
        <fullName evidence="10">Integrase</fullName>
    </recommendedName>
</protein>
<evidence type="ECO:0000256" key="5">
    <source>
        <dbReference type="PROSITE-ProRule" id="PRU01248"/>
    </source>
</evidence>
<dbReference type="Pfam" id="PF00589">
    <property type="entry name" value="Phage_integrase"/>
    <property type="match status" value="1"/>
</dbReference>
<dbReference type="SUPFAM" id="SSF56349">
    <property type="entry name" value="DNA breaking-rejoining enzymes"/>
    <property type="match status" value="1"/>
</dbReference>
<evidence type="ECO:0000256" key="1">
    <source>
        <dbReference type="ARBA" id="ARBA00008857"/>
    </source>
</evidence>
<evidence type="ECO:0000256" key="2">
    <source>
        <dbReference type="ARBA" id="ARBA00022908"/>
    </source>
</evidence>
<dbReference type="InterPro" id="IPR002104">
    <property type="entry name" value="Integrase_catalytic"/>
</dbReference>
<comment type="similarity">
    <text evidence="1">Belongs to the 'phage' integrase family.</text>
</comment>
<keyword evidence="3 5" id="KW-0238">DNA-binding</keyword>
<gene>
    <name evidence="8" type="ORF">BBV17_24190</name>
</gene>
<dbReference type="InterPro" id="IPR010998">
    <property type="entry name" value="Integrase_recombinase_N"/>
</dbReference>
<keyword evidence="4" id="KW-0233">DNA recombination</keyword>
<dbReference type="Gene3D" id="1.10.150.130">
    <property type="match status" value="1"/>
</dbReference>
<dbReference type="PANTHER" id="PTHR30349">
    <property type="entry name" value="PHAGE INTEGRASE-RELATED"/>
    <property type="match status" value="1"/>
</dbReference>
<name>A0ABX3CN24_9BACI</name>
<accession>A0ABX3CN24</accession>
<evidence type="ECO:0000259" key="6">
    <source>
        <dbReference type="PROSITE" id="PS51898"/>
    </source>
</evidence>
<feature type="domain" description="Tyr recombinase" evidence="6">
    <location>
        <begin position="114"/>
        <end position="330"/>
    </location>
</feature>
<dbReference type="Proteomes" id="UP000180194">
    <property type="component" value="Unassembled WGS sequence"/>
</dbReference>
<comment type="caution">
    <text evidence="8">The sequence shown here is derived from an EMBL/GenBank/DDBJ whole genome shotgun (WGS) entry which is preliminary data.</text>
</comment>